<evidence type="ECO:0000259" key="2">
    <source>
        <dbReference type="PROSITE" id="PS50132"/>
    </source>
</evidence>
<dbReference type="Pfam" id="PF00615">
    <property type="entry name" value="RGS"/>
    <property type="match status" value="1"/>
</dbReference>
<feature type="domain" description="RGS" evidence="2">
    <location>
        <begin position="282"/>
        <end position="396"/>
    </location>
</feature>
<feature type="transmembrane region" description="Helical" evidence="1">
    <location>
        <begin position="46"/>
        <end position="67"/>
    </location>
</feature>
<name>A0ABR2GM63_9EUKA</name>
<evidence type="ECO:0000313" key="4">
    <source>
        <dbReference type="EMBL" id="KAK8845699.1"/>
    </source>
</evidence>
<dbReference type="SMART" id="SM00315">
    <property type="entry name" value="RGS"/>
    <property type="match status" value="1"/>
</dbReference>
<keyword evidence="5" id="KW-1185">Reference proteome</keyword>
<dbReference type="Proteomes" id="UP001470230">
    <property type="component" value="Unassembled WGS sequence"/>
</dbReference>
<dbReference type="InterPro" id="IPR036305">
    <property type="entry name" value="RGS_sf"/>
</dbReference>
<feature type="transmembrane region" description="Helical" evidence="1">
    <location>
        <begin position="244"/>
        <end position="269"/>
    </location>
</feature>
<feature type="transmembrane region" description="Helical" evidence="1">
    <location>
        <begin position="73"/>
        <end position="91"/>
    </location>
</feature>
<protein>
    <submittedName>
        <fullName evidence="3">Positive regulation of GTPase activity protein</fullName>
    </submittedName>
</protein>
<evidence type="ECO:0000256" key="1">
    <source>
        <dbReference type="SAM" id="Phobius"/>
    </source>
</evidence>
<reference evidence="3 5" key="1">
    <citation type="submission" date="2024-04" db="EMBL/GenBank/DDBJ databases">
        <title>Tritrichomonas musculus Genome.</title>
        <authorList>
            <person name="Alves-Ferreira E."/>
            <person name="Grigg M."/>
            <person name="Lorenzi H."/>
            <person name="Galac M."/>
        </authorList>
    </citation>
    <scope>NUCLEOTIDE SEQUENCE [LARGE SCALE GENOMIC DNA]</scope>
    <source>
        <strain evidence="3 5">EAF2021</strain>
    </source>
</reference>
<organism evidence="3 5">
    <name type="scientific">Tritrichomonas musculus</name>
    <dbReference type="NCBI Taxonomy" id="1915356"/>
    <lineage>
        <taxon>Eukaryota</taxon>
        <taxon>Metamonada</taxon>
        <taxon>Parabasalia</taxon>
        <taxon>Tritrichomonadida</taxon>
        <taxon>Tritrichomonadidae</taxon>
        <taxon>Tritrichomonas</taxon>
    </lineage>
</organism>
<dbReference type="EMBL" id="JAPFFF010000250">
    <property type="protein sequence ID" value="KAK8835012.1"/>
    <property type="molecule type" value="Genomic_DNA"/>
</dbReference>
<dbReference type="PANTHER" id="PTHR10845">
    <property type="entry name" value="REGULATOR OF G PROTEIN SIGNALING"/>
    <property type="match status" value="1"/>
</dbReference>
<keyword evidence="1" id="KW-1133">Transmembrane helix</keyword>
<dbReference type="PROSITE" id="PS50132">
    <property type="entry name" value="RGS"/>
    <property type="match status" value="1"/>
</dbReference>
<dbReference type="EMBL" id="JAPFFF010000030">
    <property type="protein sequence ID" value="KAK8845699.1"/>
    <property type="molecule type" value="Genomic_DNA"/>
</dbReference>
<dbReference type="Gene3D" id="1.10.167.10">
    <property type="entry name" value="Regulator of G-protein Signalling 4, domain 2"/>
    <property type="match status" value="1"/>
</dbReference>
<feature type="transmembrane region" description="Helical" evidence="1">
    <location>
        <begin position="12"/>
        <end position="34"/>
    </location>
</feature>
<evidence type="ECO:0000313" key="5">
    <source>
        <dbReference type="Proteomes" id="UP001470230"/>
    </source>
</evidence>
<keyword evidence="1" id="KW-0812">Transmembrane</keyword>
<accession>A0ABR2GM63</accession>
<dbReference type="CDD" id="cd07440">
    <property type="entry name" value="RGS"/>
    <property type="match status" value="1"/>
</dbReference>
<dbReference type="SUPFAM" id="SSF48097">
    <property type="entry name" value="Regulator of G-protein signaling, RGS"/>
    <property type="match status" value="1"/>
</dbReference>
<dbReference type="PANTHER" id="PTHR10845:SF192">
    <property type="entry name" value="DOUBLE HIT, ISOFORM B"/>
    <property type="match status" value="1"/>
</dbReference>
<keyword evidence="1" id="KW-0472">Membrane</keyword>
<comment type="caution">
    <text evidence="3">The sequence shown here is derived from an EMBL/GenBank/DDBJ whole genome shotgun (WGS) entry which is preliminary data.</text>
</comment>
<dbReference type="InterPro" id="IPR016137">
    <property type="entry name" value="RGS"/>
</dbReference>
<feature type="transmembrane region" description="Helical" evidence="1">
    <location>
        <begin position="142"/>
        <end position="160"/>
    </location>
</feature>
<dbReference type="InterPro" id="IPR044926">
    <property type="entry name" value="RGS_subdomain_2"/>
</dbReference>
<feature type="transmembrane region" description="Helical" evidence="1">
    <location>
        <begin position="180"/>
        <end position="202"/>
    </location>
</feature>
<gene>
    <name evidence="3" type="ORF">M9Y10_019458</name>
    <name evidence="4" type="ORF">M9Y10_020617</name>
</gene>
<feature type="transmembrane region" description="Helical" evidence="1">
    <location>
        <begin position="209"/>
        <end position="232"/>
    </location>
</feature>
<evidence type="ECO:0000313" key="3">
    <source>
        <dbReference type="EMBL" id="KAK8835012.1"/>
    </source>
</evidence>
<sequence length="408" mass="48893">MRDFRNDQYALFFLILWVQWTLFFIFCIYLFFTYRRSIYIRCRDPWLIFCSALGQYLMMTLMVWKIVVTPDKWPNMLNAWFIWLCIPLHLLPYPVRSLRFILQHALNEYEFDLSKPESERKKGPNKFLDFLKKNPKYRSDKAFFILNWILMAIAIAIGIYRSFLPENRPGQYGEKNSAMYHISCIALLVLASFFLWLAVHFLRKTDEELFITVELAFIGAVWLVFISLYIFFGWSDIGTFRTPPIFLIVLCIASFLVSFGMPIQLSIVIRSEKSFGDKKYDNFNEVLNNPETYNLLVQFCKKKLCLEFVLFYEDVNKYKSLDPEKLEEKYADMVDKYVEDEAPFHINVHIDVLKKVMEEDHPNPETFNEMLEKALHLMQVEIFREFKRSTLLKNYINEQKRKDILQRN</sequence>
<proteinExistence type="predicted"/>